<evidence type="ECO:0000256" key="1">
    <source>
        <dbReference type="SAM" id="MobiDB-lite"/>
    </source>
</evidence>
<gene>
    <name evidence="3" type="ORF">HF526_31795</name>
</gene>
<protein>
    <submittedName>
        <fullName evidence="3">Uncharacterized protein</fullName>
    </submittedName>
</protein>
<accession>A0ABX1SJV2</accession>
<evidence type="ECO:0000256" key="2">
    <source>
        <dbReference type="SAM" id="SignalP"/>
    </source>
</evidence>
<keyword evidence="2" id="KW-0732">Signal</keyword>
<keyword evidence="4" id="KW-1185">Reference proteome</keyword>
<feature type="chain" id="PRO_5045185578" evidence="2">
    <location>
        <begin position="27"/>
        <end position="186"/>
    </location>
</feature>
<dbReference type="Proteomes" id="UP000820669">
    <property type="component" value="Unassembled WGS sequence"/>
</dbReference>
<evidence type="ECO:0000313" key="4">
    <source>
        <dbReference type="Proteomes" id="UP000820669"/>
    </source>
</evidence>
<name>A0ABX1SJV2_9PSEU</name>
<reference evidence="3 4" key="1">
    <citation type="submission" date="2020-04" db="EMBL/GenBank/DDBJ databases">
        <authorList>
            <person name="Klaysubun C."/>
            <person name="Duangmal K."/>
            <person name="Lipun K."/>
        </authorList>
    </citation>
    <scope>NUCLEOTIDE SEQUENCE [LARGE SCALE GENOMIC DNA]</scope>
    <source>
        <strain evidence="3 4">K10HN5</strain>
    </source>
</reference>
<feature type="signal peptide" evidence="2">
    <location>
        <begin position="1"/>
        <end position="26"/>
    </location>
</feature>
<dbReference type="RefSeq" id="WP_169385357.1">
    <property type="nucleotide sequence ID" value="NZ_JAAXLA010000104.1"/>
</dbReference>
<comment type="caution">
    <text evidence="3">The sequence shown here is derived from an EMBL/GenBank/DDBJ whole genome shotgun (WGS) entry which is preliminary data.</text>
</comment>
<proteinExistence type="predicted"/>
<evidence type="ECO:0000313" key="3">
    <source>
        <dbReference type="EMBL" id="NMI01845.1"/>
    </source>
</evidence>
<feature type="compositionally biased region" description="Gly residues" evidence="1">
    <location>
        <begin position="80"/>
        <end position="89"/>
    </location>
</feature>
<dbReference type="EMBL" id="JAAXLA010000104">
    <property type="protein sequence ID" value="NMI01845.1"/>
    <property type="molecule type" value="Genomic_DNA"/>
</dbReference>
<feature type="region of interest" description="Disordered" evidence="1">
    <location>
        <begin position="26"/>
        <end position="94"/>
    </location>
</feature>
<sequence>MIAQQRPLHVVALVLLTGLLAGCGGADSPGSAPSVPASPSATPSTTPSTTVSPEPTTTAPPVTTAPHGSGATITPRHSGGSPGGTGGGTETRPGAALLWPVTDRAKVAPLQAQVDGGAQPWLLDPAEVAVNFAAATYDWRAPEAGPVNGNTVVVTDAQGGRATVTLTQPGRTGPTGIWVVTAAQRS</sequence>
<organism evidence="3 4">
    <name type="scientific">Pseudonocardia acidicola</name>
    <dbReference type="NCBI Taxonomy" id="2724939"/>
    <lineage>
        <taxon>Bacteria</taxon>
        <taxon>Bacillati</taxon>
        <taxon>Actinomycetota</taxon>
        <taxon>Actinomycetes</taxon>
        <taxon>Pseudonocardiales</taxon>
        <taxon>Pseudonocardiaceae</taxon>
        <taxon>Pseudonocardia</taxon>
    </lineage>
</organism>
<dbReference type="PROSITE" id="PS51257">
    <property type="entry name" value="PROKAR_LIPOPROTEIN"/>
    <property type="match status" value="1"/>
</dbReference>
<feature type="compositionally biased region" description="Low complexity" evidence="1">
    <location>
        <begin position="31"/>
        <end position="66"/>
    </location>
</feature>